<proteinExistence type="predicted"/>
<keyword evidence="2" id="KW-1185">Reference proteome</keyword>
<gene>
    <name evidence="1" type="ORF">C802_03861</name>
</gene>
<reference evidence="1 2" key="1">
    <citation type="submission" date="2013-04" db="EMBL/GenBank/DDBJ databases">
        <title>The Genome Sequence of Bacteroides massiliensis dnLKV3.</title>
        <authorList>
            <consortium name="The Broad Institute Genomics Platform"/>
            <consortium name="The Broad Institute Genome Sequencing Center for Infectious Disease"/>
            <person name="Earl A."/>
            <person name="Xavier R."/>
            <person name="Kuhn K."/>
            <person name="Stappenbeck T."/>
            <person name="Walker B."/>
            <person name="Young S."/>
            <person name="Zeng Q."/>
            <person name="Gargeya S."/>
            <person name="Fitzgerald M."/>
            <person name="Haas B."/>
            <person name="Abouelleil A."/>
            <person name="Allen A.W."/>
            <person name="Alvarado L."/>
            <person name="Arachchi H.M."/>
            <person name="Berlin A.M."/>
            <person name="Chapman S.B."/>
            <person name="Gainer-Dewar J."/>
            <person name="Goldberg J."/>
            <person name="Griggs A."/>
            <person name="Gujja S."/>
            <person name="Hansen M."/>
            <person name="Howarth C."/>
            <person name="Imamovic A."/>
            <person name="Ireland A."/>
            <person name="Larimer J."/>
            <person name="McCowan C."/>
            <person name="Murphy C."/>
            <person name="Pearson M."/>
            <person name="Poon T.W."/>
            <person name="Priest M."/>
            <person name="Roberts A."/>
            <person name="Saif S."/>
            <person name="Shea T."/>
            <person name="Sisk P."/>
            <person name="Sykes S."/>
            <person name="Wortman J."/>
            <person name="Nusbaum C."/>
            <person name="Birren B."/>
        </authorList>
    </citation>
    <scope>NUCLEOTIDE SEQUENCE [LARGE SCALE GENOMIC DNA]</scope>
    <source>
        <strain evidence="2">dnLKV3</strain>
    </source>
</reference>
<dbReference type="HOGENOM" id="CLU_2767272_0_0_10"/>
<dbReference type="EMBL" id="ASSP01000023">
    <property type="protein sequence ID" value="EOS09409.1"/>
    <property type="molecule type" value="Genomic_DNA"/>
</dbReference>
<dbReference type="Proteomes" id="UP000014200">
    <property type="component" value="Unassembled WGS sequence"/>
</dbReference>
<dbReference type="PATRIC" id="fig|1235788.3.peg.3956"/>
<evidence type="ECO:0000313" key="1">
    <source>
        <dbReference type="EMBL" id="EOS09409.1"/>
    </source>
</evidence>
<organism evidence="1 2">
    <name type="scientific">Phocaeicola sartorii</name>
    <dbReference type="NCBI Taxonomy" id="671267"/>
    <lineage>
        <taxon>Bacteria</taxon>
        <taxon>Pseudomonadati</taxon>
        <taxon>Bacteroidota</taxon>
        <taxon>Bacteroidia</taxon>
        <taxon>Bacteroidales</taxon>
        <taxon>Bacteroidaceae</taxon>
        <taxon>Phocaeicola</taxon>
    </lineage>
</organism>
<dbReference type="GeneID" id="82151500"/>
<protein>
    <submittedName>
        <fullName evidence="1">Uncharacterized protein</fullName>
    </submittedName>
</protein>
<dbReference type="STRING" id="1235788.C802_03861"/>
<sequence>MQRYIYLQIYCHLSKEINAVKEELEKANQCSINHIKAEETRRQRLEQRNDALANEFRRLKPEIVDAQKS</sequence>
<evidence type="ECO:0000313" key="2">
    <source>
        <dbReference type="Proteomes" id="UP000014200"/>
    </source>
</evidence>
<accession>R9HZM1</accession>
<name>R9HZM1_9BACT</name>
<comment type="caution">
    <text evidence="1">The sequence shown here is derived from an EMBL/GenBank/DDBJ whole genome shotgun (WGS) entry which is preliminary data.</text>
</comment>
<dbReference type="AlphaFoldDB" id="R9HZM1"/>
<dbReference type="RefSeq" id="WP_016278125.1">
    <property type="nucleotide sequence ID" value="NZ_JABVZU010000001.1"/>
</dbReference>